<dbReference type="EMBL" id="JARGDH010000002">
    <property type="protein sequence ID" value="KAL0275836.1"/>
    <property type="molecule type" value="Genomic_DNA"/>
</dbReference>
<evidence type="ECO:0000313" key="2">
    <source>
        <dbReference type="EMBL" id="KAL0275836.1"/>
    </source>
</evidence>
<organism evidence="2">
    <name type="scientific">Menopon gallinae</name>
    <name type="common">poultry shaft louse</name>
    <dbReference type="NCBI Taxonomy" id="328185"/>
    <lineage>
        <taxon>Eukaryota</taxon>
        <taxon>Metazoa</taxon>
        <taxon>Ecdysozoa</taxon>
        <taxon>Arthropoda</taxon>
        <taxon>Hexapoda</taxon>
        <taxon>Insecta</taxon>
        <taxon>Pterygota</taxon>
        <taxon>Neoptera</taxon>
        <taxon>Paraneoptera</taxon>
        <taxon>Psocodea</taxon>
        <taxon>Troctomorpha</taxon>
        <taxon>Phthiraptera</taxon>
        <taxon>Amblycera</taxon>
        <taxon>Menoponidae</taxon>
        <taxon>Menopon</taxon>
    </lineage>
</organism>
<evidence type="ECO:0008006" key="3">
    <source>
        <dbReference type="Google" id="ProtNLM"/>
    </source>
</evidence>
<comment type="caution">
    <text evidence="2">The sequence shown here is derived from an EMBL/GenBank/DDBJ whole genome shotgun (WGS) entry which is preliminary data.</text>
</comment>
<feature type="repeat" description="TPR" evidence="1">
    <location>
        <begin position="299"/>
        <end position="332"/>
    </location>
</feature>
<dbReference type="SMART" id="SM00028">
    <property type="entry name" value="TPR"/>
    <property type="match status" value="3"/>
</dbReference>
<accession>A0AAW2I1M7</accession>
<dbReference type="Gene3D" id="1.25.40.10">
    <property type="entry name" value="Tetratricopeptide repeat domain"/>
    <property type="match status" value="1"/>
</dbReference>
<dbReference type="SUPFAM" id="SSF48452">
    <property type="entry name" value="TPR-like"/>
    <property type="match status" value="1"/>
</dbReference>
<keyword evidence="1" id="KW-0802">TPR repeat</keyword>
<dbReference type="InterPro" id="IPR011990">
    <property type="entry name" value="TPR-like_helical_dom_sf"/>
</dbReference>
<gene>
    <name evidence="2" type="ORF">PYX00_003566</name>
</gene>
<dbReference type="AlphaFoldDB" id="A0AAW2I1M7"/>
<dbReference type="InterPro" id="IPR019734">
    <property type="entry name" value="TPR_rpt"/>
</dbReference>
<sequence length="706" mass="80789">MYDECINLLNEKLREGNSLVEKITLQNSLNVCQCIIIINNCDIRKINDMQSELHKNYETIIALGLPGTIIPLQLELAAFFNFIWWNVYYVHFYNEDIDRRKYLPVIQNGLRRVLGICSKMSNSPDIIEDILIDMQNSTVMGIKDIPTASLMCELFELIILNCLQIDQSLSFTELCSESTGMIINNMENLATGLAAVKDFISPCELCERLFIFGYPNVNNTVSSHSVFIDNLYMIKSVCLFMMKKYEGVLKVMRKNLKCTGRSLWCYLGGLSCLRMEDLSQCSGFLVMSSGLDCDSELKSRFGLLRGCLLSRRGEHKEAFKCFKEVLEVSPQIAAGYYYMGEEYGKIGLDDDMTECFKNLARVKEEERCRKNMKCNRNFESLVLDLLHPADEITEAEANYAVAVAYGLCERFQESAEMFEKYFQVLPFDSKDKLTGGRIIETQNVITALHEHATMSMLSGDMSTSEFTLSKASEMYTRVDYTRRKPTNGVHVSKDVDWLNNLIESELGLTDHNAEGENECLNWFTEEMVYFFEEDMIGLMLSAEAEIRQGTESYKATLAKLMKIFSKHFAQLQKKGKIVDEDEKICSVLAKALAGKVCLEIAKRRAKGKLNPAETSRMFERALSCNQGDKDILYEYCRFLQGEGRIRDAQELWKNFHGKETSVRVDHCQSLALRHLLRNCVTKRELEKIQLELETPSGMDVDFDLLN</sequence>
<name>A0AAW2I1M7_9NEOP</name>
<evidence type="ECO:0000256" key="1">
    <source>
        <dbReference type="PROSITE-ProRule" id="PRU00339"/>
    </source>
</evidence>
<reference evidence="2" key="1">
    <citation type="journal article" date="2024" name="Gigascience">
        <title>Chromosome-level genome of the poultry shaft louse Menopon gallinae provides insight into the host-switching and adaptive evolution of parasitic lice.</title>
        <authorList>
            <person name="Xu Y."/>
            <person name="Ma L."/>
            <person name="Liu S."/>
            <person name="Liang Y."/>
            <person name="Liu Q."/>
            <person name="He Z."/>
            <person name="Tian L."/>
            <person name="Duan Y."/>
            <person name="Cai W."/>
            <person name="Li H."/>
            <person name="Song F."/>
        </authorList>
    </citation>
    <scope>NUCLEOTIDE SEQUENCE</scope>
    <source>
        <strain evidence="2">Cailab_2023a</strain>
    </source>
</reference>
<proteinExistence type="predicted"/>
<dbReference type="PROSITE" id="PS50005">
    <property type="entry name" value="TPR"/>
    <property type="match status" value="1"/>
</dbReference>
<protein>
    <recommendedName>
        <fullName evidence="3">Tetratricopeptide repeat protein</fullName>
    </recommendedName>
</protein>